<sequence length="306" mass="35865">MNTYKGQFFKNRDFYDWGIDYEVLKLKEKFLEDINQMRFYRTNFFKNSTFGTINFNDLIPVQKEIIAILLNNASLEDLNFILSGNAEELINKYPWLMKIIALEKSLEDGNSFFVTVVANEFMKQLYIHNKMCFVNTYTILDEYLSELIKSLGMYLDDFLSEANIKVNYKKLLEFEDDTDLKEFFVDSAMLSDKNLSGVVNKAKYLLKYLNAASEFKWNTDIRIFNEERNCVIHNKGYLNGKAIKNIGEEFARDLNLSENMKVLINNNKVDSRIDLTENVIDFFSAKLMKTYSDYIEVDLDEVDDSG</sequence>
<dbReference type="RefSeq" id="WP_111621498.1">
    <property type="nucleotide sequence ID" value="NZ_QLLI01000025.1"/>
</dbReference>
<organism evidence="1 2">
    <name type="scientific">Paenibacillus pabuli</name>
    <dbReference type="NCBI Taxonomy" id="1472"/>
    <lineage>
        <taxon>Bacteria</taxon>
        <taxon>Bacillati</taxon>
        <taxon>Bacillota</taxon>
        <taxon>Bacilli</taxon>
        <taxon>Bacillales</taxon>
        <taxon>Paenibacillaceae</taxon>
        <taxon>Paenibacillus</taxon>
    </lineage>
</organism>
<name>A0ABX9BBF7_9BACL</name>
<comment type="caution">
    <text evidence="1">The sequence shown here is derived from an EMBL/GenBank/DDBJ whole genome shotgun (WGS) entry which is preliminary data.</text>
</comment>
<protein>
    <submittedName>
        <fullName evidence="1">Uncharacterized protein</fullName>
    </submittedName>
</protein>
<accession>A0ABX9BBF7</accession>
<evidence type="ECO:0000313" key="1">
    <source>
        <dbReference type="EMBL" id="RAI84424.1"/>
    </source>
</evidence>
<dbReference type="EMBL" id="QLLI01000025">
    <property type="protein sequence ID" value="RAI84424.1"/>
    <property type="molecule type" value="Genomic_DNA"/>
</dbReference>
<dbReference type="Proteomes" id="UP000248827">
    <property type="component" value="Unassembled WGS sequence"/>
</dbReference>
<keyword evidence="2" id="KW-1185">Reference proteome</keyword>
<reference evidence="1 2" key="1">
    <citation type="submission" date="2018-06" db="EMBL/GenBank/DDBJ databases">
        <title>Freshwater and sediment microbial communities from various areas in North America, analyzing microbe dynamics in response to fracking.</title>
        <authorList>
            <person name="Lamendella R."/>
        </authorList>
    </citation>
    <scope>NUCLEOTIDE SEQUENCE [LARGE SCALE GENOMIC DNA]</scope>
    <source>
        <strain evidence="1 2">NG-13</strain>
    </source>
</reference>
<evidence type="ECO:0000313" key="2">
    <source>
        <dbReference type="Proteomes" id="UP000248827"/>
    </source>
</evidence>
<gene>
    <name evidence="1" type="ORF">DET54_1252</name>
</gene>
<proteinExistence type="predicted"/>